<dbReference type="EMBL" id="BAABME010002487">
    <property type="protein sequence ID" value="GAA0154864.1"/>
    <property type="molecule type" value="Genomic_DNA"/>
</dbReference>
<proteinExistence type="predicted"/>
<comment type="caution">
    <text evidence="2">The sequence shown here is derived from an EMBL/GenBank/DDBJ whole genome shotgun (WGS) entry which is preliminary data.</text>
</comment>
<accession>A0AAV3PSU7</accession>
<dbReference type="AlphaFoldDB" id="A0AAV3PSU7"/>
<keyword evidence="1" id="KW-0812">Transmembrane</keyword>
<reference evidence="2 3" key="1">
    <citation type="submission" date="2024-01" db="EMBL/GenBank/DDBJ databases">
        <title>The complete chloroplast genome sequence of Lithospermum erythrorhizon: insights into the phylogenetic relationship among Boraginaceae species and the maternal lineages of purple gromwells.</title>
        <authorList>
            <person name="Okada T."/>
            <person name="Watanabe K."/>
        </authorList>
    </citation>
    <scope>NUCLEOTIDE SEQUENCE [LARGE SCALE GENOMIC DNA]</scope>
</reference>
<feature type="transmembrane region" description="Helical" evidence="1">
    <location>
        <begin position="53"/>
        <end position="70"/>
    </location>
</feature>
<organism evidence="2 3">
    <name type="scientific">Lithospermum erythrorhizon</name>
    <name type="common">Purple gromwell</name>
    <name type="synonym">Lithospermum officinale var. erythrorhizon</name>
    <dbReference type="NCBI Taxonomy" id="34254"/>
    <lineage>
        <taxon>Eukaryota</taxon>
        <taxon>Viridiplantae</taxon>
        <taxon>Streptophyta</taxon>
        <taxon>Embryophyta</taxon>
        <taxon>Tracheophyta</taxon>
        <taxon>Spermatophyta</taxon>
        <taxon>Magnoliopsida</taxon>
        <taxon>eudicotyledons</taxon>
        <taxon>Gunneridae</taxon>
        <taxon>Pentapetalae</taxon>
        <taxon>asterids</taxon>
        <taxon>lamiids</taxon>
        <taxon>Boraginales</taxon>
        <taxon>Boraginaceae</taxon>
        <taxon>Boraginoideae</taxon>
        <taxon>Lithospermeae</taxon>
        <taxon>Lithospermum</taxon>
    </lineage>
</organism>
<evidence type="ECO:0000313" key="3">
    <source>
        <dbReference type="Proteomes" id="UP001454036"/>
    </source>
</evidence>
<keyword evidence="1" id="KW-0472">Membrane</keyword>
<keyword evidence="1" id="KW-1133">Transmembrane helix</keyword>
<protein>
    <submittedName>
        <fullName evidence="2">Uncharacterized protein</fullName>
    </submittedName>
</protein>
<dbReference type="Proteomes" id="UP001454036">
    <property type="component" value="Unassembled WGS sequence"/>
</dbReference>
<gene>
    <name evidence="2" type="ORF">LIER_12719</name>
</gene>
<sequence>MGKVETKMYCFPVLGSIKHGGFCFRVVFINPFVVGFVSLSFSDVSLDELCNGLFCWVVWLSVLLVDAFMASDLPVDGMIEEQLDSFICWLLNPDRITSSVGRWEDDILRIQSFELIPQLLEDEGGSLCGLPPYGCFCGDLIDLVVDVKSEAFVGPCEFWSVIEGLGGTAYVAGLQQRPKKLACCNDVFPVARVTLPVSHAG</sequence>
<keyword evidence="3" id="KW-1185">Reference proteome</keyword>
<evidence type="ECO:0000313" key="2">
    <source>
        <dbReference type="EMBL" id="GAA0154864.1"/>
    </source>
</evidence>
<feature type="transmembrane region" description="Helical" evidence="1">
    <location>
        <begin position="21"/>
        <end position="41"/>
    </location>
</feature>
<evidence type="ECO:0000256" key="1">
    <source>
        <dbReference type="SAM" id="Phobius"/>
    </source>
</evidence>
<name>A0AAV3PSU7_LITER</name>